<dbReference type="EMBL" id="BKCJ010005538">
    <property type="protein sequence ID" value="GEU67299.1"/>
    <property type="molecule type" value="Genomic_DNA"/>
</dbReference>
<comment type="caution">
    <text evidence="1">The sequence shown here is derived from an EMBL/GenBank/DDBJ whole genome shotgun (WGS) entry which is preliminary data.</text>
</comment>
<gene>
    <name evidence="1" type="ORF">Tci_039277</name>
</gene>
<organism evidence="1">
    <name type="scientific">Tanacetum cinerariifolium</name>
    <name type="common">Dalmatian daisy</name>
    <name type="synonym">Chrysanthemum cinerariifolium</name>
    <dbReference type="NCBI Taxonomy" id="118510"/>
    <lineage>
        <taxon>Eukaryota</taxon>
        <taxon>Viridiplantae</taxon>
        <taxon>Streptophyta</taxon>
        <taxon>Embryophyta</taxon>
        <taxon>Tracheophyta</taxon>
        <taxon>Spermatophyta</taxon>
        <taxon>Magnoliopsida</taxon>
        <taxon>eudicotyledons</taxon>
        <taxon>Gunneridae</taxon>
        <taxon>Pentapetalae</taxon>
        <taxon>asterids</taxon>
        <taxon>campanulids</taxon>
        <taxon>Asterales</taxon>
        <taxon>Asteraceae</taxon>
        <taxon>Asteroideae</taxon>
        <taxon>Anthemideae</taxon>
        <taxon>Anthemidinae</taxon>
        <taxon>Tanacetum</taxon>
    </lineage>
</organism>
<dbReference type="AlphaFoldDB" id="A0A699GT21"/>
<name>A0A699GT21_TANCI</name>
<reference evidence="1" key="1">
    <citation type="journal article" date="2019" name="Sci. Rep.">
        <title>Draft genome of Tanacetum cinerariifolium, the natural source of mosquito coil.</title>
        <authorList>
            <person name="Yamashiro T."/>
            <person name="Shiraishi A."/>
            <person name="Satake H."/>
            <person name="Nakayama K."/>
        </authorList>
    </citation>
    <scope>NUCLEOTIDE SEQUENCE</scope>
</reference>
<protein>
    <submittedName>
        <fullName evidence="1">Uncharacterized protein</fullName>
    </submittedName>
</protein>
<sequence length="418" mass="47586">MTLASSAEKPSKTFDELMSTPIYFFAFIMNDMNINNLTEEKLLGPAFRLLKGTCSNYAELEYDLEECYKALLEKLDWKNPEGGDYPFDLTKPLHLVKIGNHQKVPVDYFFNNVLNYLQGGISTMTYTTSLTKINATQYDLPGDDIYDFAIALRMFTRSLVIQKRIEDLQLGVKSYQNKINVTRPETTKSSIGKRDPYTPCQDPQGFIYVDNSGRNRLLRSDELYKFDDGTLTRLRTSPSVITKNIRMDQNRRDLPKGIPLDSVVVLGYEKRSKSKNKGKVPTEMELVLEQTQQGTSYEVLVSAEGVKELKRKVKINGEKKESLLTLTQKPAGNPVKEILFKLNLPDHMSILRDSKVTPTKHGEITKPYSSPNFFANCFISGICKDRHGDQEKYEHVGPKVTRSQDGEITRLCKEIMLG</sequence>
<evidence type="ECO:0000313" key="1">
    <source>
        <dbReference type="EMBL" id="GEU67299.1"/>
    </source>
</evidence>
<accession>A0A699GT21</accession>
<proteinExistence type="predicted"/>